<accession>A0A9N9E4C5</accession>
<organism evidence="2 3">
    <name type="scientific">Dentiscutata erythropus</name>
    <dbReference type="NCBI Taxonomy" id="1348616"/>
    <lineage>
        <taxon>Eukaryota</taxon>
        <taxon>Fungi</taxon>
        <taxon>Fungi incertae sedis</taxon>
        <taxon>Mucoromycota</taxon>
        <taxon>Glomeromycotina</taxon>
        <taxon>Glomeromycetes</taxon>
        <taxon>Diversisporales</taxon>
        <taxon>Gigasporaceae</taxon>
        <taxon>Dentiscutata</taxon>
    </lineage>
</organism>
<dbReference type="EMBL" id="CAJVPY010006255">
    <property type="protein sequence ID" value="CAG8659242.1"/>
    <property type="molecule type" value="Genomic_DNA"/>
</dbReference>
<evidence type="ECO:0000313" key="2">
    <source>
        <dbReference type="EMBL" id="CAG8659242.1"/>
    </source>
</evidence>
<evidence type="ECO:0000313" key="3">
    <source>
        <dbReference type="Proteomes" id="UP000789405"/>
    </source>
</evidence>
<reference evidence="2" key="1">
    <citation type="submission" date="2021-06" db="EMBL/GenBank/DDBJ databases">
        <authorList>
            <person name="Kallberg Y."/>
            <person name="Tangrot J."/>
            <person name="Rosling A."/>
        </authorList>
    </citation>
    <scope>NUCLEOTIDE SEQUENCE</scope>
    <source>
        <strain evidence="2">MA453B</strain>
    </source>
</reference>
<proteinExistence type="predicted"/>
<sequence>MAGAHWAVISQGYLPSHKTSAGARGAYLAARCSRLLADLVLVPLGHRGPTCSGRKIARDWGEFRWKDFSSLRKLLPKTSRNENNRNIHSKTDSDNEEV</sequence>
<feature type="region of interest" description="Disordered" evidence="1">
    <location>
        <begin position="79"/>
        <end position="98"/>
    </location>
</feature>
<dbReference type="AlphaFoldDB" id="A0A9N9E4C5"/>
<evidence type="ECO:0000256" key="1">
    <source>
        <dbReference type="SAM" id="MobiDB-lite"/>
    </source>
</evidence>
<protein>
    <submittedName>
        <fullName evidence="2">586_t:CDS:1</fullName>
    </submittedName>
</protein>
<keyword evidence="3" id="KW-1185">Reference proteome</keyword>
<gene>
    <name evidence="2" type="ORF">DERYTH_LOCUS10619</name>
</gene>
<name>A0A9N9E4C5_9GLOM</name>
<comment type="caution">
    <text evidence="2">The sequence shown here is derived from an EMBL/GenBank/DDBJ whole genome shotgun (WGS) entry which is preliminary data.</text>
</comment>
<feature type="non-terminal residue" evidence="2">
    <location>
        <position position="1"/>
    </location>
</feature>
<dbReference type="Proteomes" id="UP000789405">
    <property type="component" value="Unassembled WGS sequence"/>
</dbReference>